<keyword evidence="2" id="KW-0624">Polysaccharide degradation</keyword>
<dbReference type="GO" id="GO:0030246">
    <property type="term" value="F:carbohydrate binding"/>
    <property type="evidence" value="ECO:0007669"/>
    <property type="project" value="InterPro"/>
</dbReference>
<accession>A0A318NZT9</accession>
<gene>
    <name evidence="9" type="ORF">C7C45_19560</name>
</gene>
<keyword evidence="6" id="KW-0326">Glycosidase</keyword>
<dbReference type="InterPro" id="IPR023296">
    <property type="entry name" value="Glyco_hydro_beta-prop_sf"/>
</dbReference>
<evidence type="ECO:0000256" key="5">
    <source>
        <dbReference type="ARBA" id="ARBA00023277"/>
    </source>
</evidence>
<dbReference type="Proteomes" id="UP000248333">
    <property type="component" value="Unassembled WGS sequence"/>
</dbReference>
<dbReference type="RefSeq" id="WP_110565132.1">
    <property type="nucleotide sequence ID" value="NZ_PYBV01000024.1"/>
</dbReference>
<evidence type="ECO:0000313" key="9">
    <source>
        <dbReference type="EMBL" id="PYC68099.1"/>
    </source>
</evidence>
<dbReference type="OrthoDB" id="9758923at2"/>
<evidence type="ECO:0000256" key="1">
    <source>
        <dbReference type="ARBA" id="ARBA00009865"/>
    </source>
</evidence>
<dbReference type="PROSITE" id="PS51175">
    <property type="entry name" value="CBM6"/>
    <property type="match status" value="1"/>
</dbReference>
<feature type="domain" description="CBM6" evidence="8">
    <location>
        <begin position="573"/>
        <end position="705"/>
    </location>
</feature>
<dbReference type="InterPro" id="IPR052176">
    <property type="entry name" value="Glycosyl_Hydrlase_43_Enz"/>
</dbReference>
<dbReference type="CDD" id="cd09003">
    <property type="entry name" value="GH43_XynD-like"/>
    <property type="match status" value="1"/>
</dbReference>
<evidence type="ECO:0000256" key="6">
    <source>
        <dbReference type="ARBA" id="ARBA00023295"/>
    </source>
</evidence>
<dbReference type="PANTHER" id="PTHR43772">
    <property type="entry name" value="ENDO-1,4-BETA-XYLANASE"/>
    <property type="match status" value="1"/>
</dbReference>
<dbReference type="Pfam" id="PF02018">
    <property type="entry name" value="CBM_4_9"/>
    <property type="match status" value="1"/>
</dbReference>
<dbReference type="InterPro" id="IPR008979">
    <property type="entry name" value="Galactose-bd-like_sf"/>
</dbReference>
<keyword evidence="10" id="KW-1185">Reference proteome</keyword>
<name>A0A318NZT9_9ACTN</name>
<dbReference type="AlphaFoldDB" id="A0A318NZT9"/>
<reference evidence="9 10" key="1">
    <citation type="submission" date="2018-03" db="EMBL/GenBank/DDBJ databases">
        <title>Bioinformatic expansion and discovery of thiopeptide antibiotics.</title>
        <authorList>
            <person name="Schwalen C.J."/>
            <person name="Hudson G.A."/>
            <person name="Mitchell D.A."/>
        </authorList>
    </citation>
    <scope>NUCLEOTIDE SEQUENCE [LARGE SCALE GENOMIC DNA]</scope>
    <source>
        <strain evidence="9 10">NRRL 8041</strain>
    </source>
</reference>
<dbReference type="Pfam" id="PF04616">
    <property type="entry name" value="Glyco_hydro_43"/>
    <property type="match status" value="1"/>
</dbReference>
<organism evidence="9 10">
    <name type="scientific">Micromonospora arborensis</name>
    <dbReference type="NCBI Taxonomy" id="2116518"/>
    <lineage>
        <taxon>Bacteria</taxon>
        <taxon>Bacillati</taxon>
        <taxon>Actinomycetota</taxon>
        <taxon>Actinomycetes</taxon>
        <taxon>Micromonosporales</taxon>
        <taxon>Micromonosporaceae</taxon>
        <taxon>Micromonospora</taxon>
    </lineage>
</organism>
<dbReference type="Gene3D" id="2.60.120.260">
    <property type="entry name" value="Galactose-binding domain-like"/>
    <property type="match status" value="2"/>
</dbReference>
<evidence type="ECO:0000256" key="2">
    <source>
        <dbReference type="ARBA" id="ARBA00022651"/>
    </source>
</evidence>
<dbReference type="SUPFAM" id="SSF49785">
    <property type="entry name" value="Galactose-binding domain-like"/>
    <property type="match status" value="2"/>
</dbReference>
<evidence type="ECO:0000256" key="4">
    <source>
        <dbReference type="ARBA" id="ARBA00022801"/>
    </source>
</evidence>
<keyword evidence="3 7" id="KW-0732">Signal</keyword>
<keyword evidence="2" id="KW-0858">Xylan degradation</keyword>
<keyword evidence="5" id="KW-0119">Carbohydrate metabolism</keyword>
<evidence type="ECO:0000313" key="10">
    <source>
        <dbReference type="Proteomes" id="UP000248333"/>
    </source>
</evidence>
<dbReference type="InterPro" id="IPR006710">
    <property type="entry name" value="Glyco_hydro_43"/>
</dbReference>
<evidence type="ECO:0000256" key="3">
    <source>
        <dbReference type="ARBA" id="ARBA00022729"/>
    </source>
</evidence>
<evidence type="ECO:0000256" key="7">
    <source>
        <dbReference type="SAM" id="SignalP"/>
    </source>
</evidence>
<comment type="caution">
    <text evidence="9">The sequence shown here is derived from an EMBL/GenBank/DDBJ whole genome shotgun (WGS) entry which is preliminary data.</text>
</comment>
<sequence>MRQRMRRATRGRVAALATVGLMLAAGFGAGAAPVQAADTNLVVNGGFEAGLANWFVNNGNATDGAQLSATSDAYSGSGAALVTSRTTTGSGPMQDLSGKVQAGQAYALTARIKYENPNGPATKQFFATMHYGGGTYTNLVSVTATKGQWAQFNGTFTIPTGQSVSTARLFFETPWTATPSTDPDLHLMDFKLDDVSVVGAAPPAPASKTIEVVGKLPGEHNPLIGHKFGADGFGFVHDGRVYMYMTNDTQGYAPDPVTGVSPGINYGNINQITVISSEDLVNWTDHGEIQVAGPNGVAPFTGNSWAPGITKKVVNGVEKFFLYYANGGGSSNVITGASPLGPWTSERTSTLIDGRTPGAETVAWKFDPAPFVDDDGEPYLIFGGGPAATSMPPAERFNNPKNIRSIELGDDMVSTEGSAAVVDAPVAFEAGHVFKREGKYYFSYSSHFGGNDFGGNQQPLPGYPGGGQIGYMISDSPMSWPKEAYAGVLFPNQSQFFGSGTGGNNHQSVFEFEGKYYFTYHAPTLNKRINGNTTQGYRSPHIQELAFNPDGTIQQVVGTYAGVNQVRNFDPYRVFEAETFGWSKGVATTKVDGSSPQFGGAAPNLVVRDIDNGDWTALSSVNFGDNGARSVTARVRALAAGAQIQVRLDDVNGPVVKTIPVDTASGQWAEVTAELEGVTGVHDVYFTYTGPAGADLFELDSWAFAAATGQPELPVTVTAETRCVGGKAYVAVQARNDHDAPVGIALETSYGQRSFTAVAAGANAYQSFNTRAASVPAGSATVRVTGTTGGQDVTTVRTVQYPASTCGG</sequence>
<dbReference type="CDD" id="cd04084">
    <property type="entry name" value="CBM6_xylanase-like"/>
    <property type="match status" value="1"/>
</dbReference>
<dbReference type="PANTHER" id="PTHR43772:SF2">
    <property type="entry name" value="PUTATIVE (AFU_ORTHOLOGUE AFUA_2G04480)-RELATED"/>
    <property type="match status" value="1"/>
</dbReference>
<dbReference type="GO" id="GO:0004553">
    <property type="term" value="F:hydrolase activity, hydrolyzing O-glycosyl compounds"/>
    <property type="evidence" value="ECO:0007669"/>
    <property type="project" value="InterPro"/>
</dbReference>
<dbReference type="SMART" id="SM00606">
    <property type="entry name" value="CBD_IV"/>
    <property type="match status" value="1"/>
</dbReference>
<dbReference type="EMBL" id="PYBV01000024">
    <property type="protein sequence ID" value="PYC68099.1"/>
    <property type="molecule type" value="Genomic_DNA"/>
</dbReference>
<feature type="chain" id="PRO_5016420174" evidence="7">
    <location>
        <begin position="37"/>
        <end position="808"/>
    </location>
</feature>
<dbReference type="Pfam" id="PF03422">
    <property type="entry name" value="CBM_6"/>
    <property type="match status" value="1"/>
</dbReference>
<dbReference type="InterPro" id="IPR003305">
    <property type="entry name" value="CenC_carb-bd"/>
</dbReference>
<proteinExistence type="inferred from homology"/>
<dbReference type="InterPro" id="IPR006584">
    <property type="entry name" value="Cellulose-bd_IV"/>
</dbReference>
<dbReference type="SUPFAM" id="SSF75005">
    <property type="entry name" value="Arabinanase/levansucrase/invertase"/>
    <property type="match status" value="1"/>
</dbReference>
<dbReference type="Gene3D" id="2.115.10.20">
    <property type="entry name" value="Glycosyl hydrolase domain, family 43"/>
    <property type="match status" value="1"/>
</dbReference>
<protein>
    <submittedName>
        <fullName evidence="9">Carbohydrate-binding protein</fullName>
    </submittedName>
</protein>
<dbReference type="InterPro" id="IPR005084">
    <property type="entry name" value="CBM6"/>
</dbReference>
<comment type="similarity">
    <text evidence="1">Belongs to the glycosyl hydrolase 43 family.</text>
</comment>
<feature type="signal peptide" evidence="7">
    <location>
        <begin position="1"/>
        <end position="36"/>
    </location>
</feature>
<evidence type="ECO:0000259" key="8">
    <source>
        <dbReference type="PROSITE" id="PS51175"/>
    </source>
</evidence>
<dbReference type="GO" id="GO:0045493">
    <property type="term" value="P:xylan catabolic process"/>
    <property type="evidence" value="ECO:0007669"/>
    <property type="project" value="UniProtKB-KW"/>
</dbReference>
<keyword evidence="4" id="KW-0378">Hydrolase</keyword>